<keyword evidence="5 6" id="KW-0472">Membrane</keyword>
<feature type="transmembrane region" description="Helical" evidence="6">
    <location>
        <begin position="350"/>
        <end position="378"/>
    </location>
</feature>
<evidence type="ECO:0000256" key="1">
    <source>
        <dbReference type="ARBA" id="ARBA00004651"/>
    </source>
</evidence>
<dbReference type="Pfam" id="PF12698">
    <property type="entry name" value="ABC2_membrane_3"/>
    <property type="match status" value="1"/>
</dbReference>
<dbReference type="InterPro" id="IPR013525">
    <property type="entry name" value="ABC2_TM"/>
</dbReference>
<evidence type="ECO:0000256" key="5">
    <source>
        <dbReference type="ARBA" id="ARBA00023136"/>
    </source>
</evidence>
<feature type="transmembrane region" description="Helical" evidence="6">
    <location>
        <begin position="24"/>
        <end position="43"/>
    </location>
</feature>
<comment type="caution">
    <text evidence="8">The sequence shown here is derived from an EMBL/GenBank/DDBJ whole genome shotgun (WGS) entry which is preliminary data.</text>
</comment>
<keyword evidence="4 6" id="KW-1133">Transmembrane helix</keyword>
<comment type="subcellular location">
    <subcellularLocation>
        <location evidence="1">Cell membrane</location>
        <topology evidence="1">Multi-pass membrane protein</topology>
    </subcellularLocation>
</comment>
<proteinExistence type="predicted"/>
<name>A0A7C4HFL7_STAMA</name>
<keyword evidence="3 6" id="KW-0812">Transmembrane</keyword>
<organism evidence="8">
    <name type="scientific">Staphylothermus marinus</name>
    <dbReference type="NCBI Taxonomy" id="2280"/>
    <lineage>
        <taxon>Archaea</taxon>
        <taxon>Thermoproteota</taxon>
        <taxon>Thermoprotei</taxon>
        <taxon>Desulfurococcales</taxon>
        <taxon>Desulfurococcaceae</taxon>
        <taxon>Staphylothermus</taxon>
    </lineage>
</organism>
<gene>
    <name evidence="8" type="ORF">ENU14_04085</name>
</gene>
<feature type="transmembrane region" description="Helical" evidence="6">
    <location>
        <begin position="398"/>
        <end position="419"/>
    </location>
</feature>
<dbReference type="Gene3D" id="3.40.1710.10">
    <property type="entry name" value="abc type-2 transporter like domain"/>
    <property type="match status" value="1"/>
</dbReference>
<dbReference type="AlphaFoldDB" id="A0A7C4HFL7"/>
<dbReference type="PANTHER" id="PTHR30294">
    <property type="entry name" value="MEMBRANE COMPONENT OF ABC TRANSPORTER YHHJ-RELATED"/>
    <property type="match status" value="1"/>
</dbReference>
<dbReference type="GO" id="GO:0140359">
    <property type="term" value="F:ABC-type transporter activity"/>
    <property type="evidence" value="ECO:0007669"/>
    <property type="project" value="InterPro"/>
</dbReference>
<feature type="transmembrane region" description="Helical" evidence="6">
    <location>
        <begin position="313"/>
        <end position="338"/>
    </location>
</feature>
<feature type="transmembrane region" description="Helical" evidence="6">
    <location>
        <begin position="250"/>
        <end position="276"/>
    </location>
</feature>
<protein>
    <submittedName>
        <fullName evidence="8">ABC transporter permease</fullName>
    </submittedName>
</protein>
<evidence type="ECO:0000256" key="2">
    <source>
        <dbReference type="ARBA" id="ARBA00022475"/>
    </source>
</evidence>
<evidence type="ECO:0000256" key="6">
    <source>
        <dbReference type="SAM" id="Phobius"/>
    </source>
</evidence>
<evidence type="ECO:0000256" key="3">
    <source>
        <dbReference type="ARBA" id="ARBA00022692"/>
    </source>
</evidence>
<accession>A0A7C4HFL7</accession>
<evidence type="ECO:0000259" key="7">
    <source>
        <dbReference type="Pfam" id="PF12698"/>
    </source>
</evidence>
<evidence type="ECO:0000313" key="8">
    <source>
        <dbReference type="EMBL" id="HGM58748.1"/>
    </source>
</evidence>
<dbReference type="InterPro" id="IPR051449">
    <property type="entry name" value="ABC-2_transporter_component"/>
</dbReference>
<evidence type="ECO:0000256" key="4">
    <source>
        <dbReference type="ARBA" id="ARBA00022989"/>
    </source>
</evidence>
<dbReference type="GO" id="GO:0005886">
    <property type="term" value="C:plasma membrane"/>
    <property type="evidence" value="ECO:0007669"/>
    <property type="project" value="UniProtKB-SubCell"/>
</dbReference>
<dbReference type="EMBL" id="DTBJ01000030">
    <property type="protein sequence ID" value="HGM58748.1"/>
    <property type="molecule type" value="Genomic_DNA"/>
</dbReference>
<reference evidence="8" key="1">
    <citation type="journal article" date="2020" name="mSystems">
        <title>Genome- and Community-Level Interaction Insights into Carbon Utilization and Element Cycling Functions of Hydrothermarchaeota in Hydrothermal Sediment.</title>
        <authorList>
            <person name="Zhou Z."/>
            <person name="Liu Y."/>
            <person name="Xu W."/>
            <person name="Pan J."/>
            <person name="Luo Z.H."/>
            <person name="Li M."/>
        </authorList>
    </citation>
    <scope>NUCLEOTIDE SEQUENCE [LARGE SCALE GENOMIC DNA]</scope>
    <source>
        <strain evidence="8">SpSt-642</strain>
    </source>
</reference>
<feature type="domain" description="ABC-2 type transporter transmembrane" evidence="7">
    <location>
        <begin position="23"/>
        <end position="419"/>
    </location>
</feature>
<keyword evidence="2" id="KW-1003">Cell membrane</keyword>
<dbReference type="PANTHER" id="PTHR30294:SF29">
    <property type="entry name" value="MULTIDRUG ABC TRANSPORTER PERMEASE YBHS-RELATED"/>
    <property type="match status" value="1"/>
</dbReference>
<sequence length="439" mass="49919">MVELSEFTVILIKELKSIIRDPKILIAMIIVPIVITSVMYLLITQSMKQSITEITRETGTIAVLDLDQSEWSFNLINYLKEKGYTIIETCCIEDIVENIRSNRIDYGLVVLKDFSKNISENKQGLIEIYLSIRSSSMFSIYRDLRLFYSLNDYNRNLSKVIVEKYGLNSSYLFNPVLSYNNIIYKDIQIKLENPVILSTLISSTSFIYPVLVLILSSFLVQLSATSIGVEKEEKMFETLLSLPISRFKLIIVKITASILISLIGLIIYAGLFTWLLSSLINIPSVEQSVDTTVSIDLNELTNLLSKIYGLHDILLVIVCTGVFIILILSLSIITALFTEDVRSAQLTTQYLIIPVMFTMFIAIFTDISSIPIIVKYVLSIIPIANISLIQQFIFSKDYVLVYIVLLSTTIYALVSIYIASKLVSTERVLTFKIFRKKRR</sequence>